<dbReference type="STRING" id="1140003.OMY_00953"/>
<evidence type="ECO:0000256" key="5">
    <source>
        <dbReference type="ARBA" id="ARBA00022840"/>
    </source>
</evidence>
<feature type="binding site" evidence="9">
    <location>
        <begin position="125"/>
        <end position="131"/>
    </location>
    <ligand>
        <name>ATP</name>
        <dbReference type="ChEBI" id="CHEBI:30616"/>
    </ligand>
</feature>
<evidence type="ECO:0000256" key="4">
    <source>
        <dbReference type="ARBA" id="ARBA00022741"/>
    </source>
</evidence>
<keyword evidence="4 9" id="KW-0547">Nucleotide-binding</keyword>
<dbReference type="Pfam" id="PF01467">
    <property type="entry name" value="CTP_transf_like"/>
    <property type="match status" value="1"/>
</dbReference>
<evidence type="ECO:0000256" key="2">
    <source>
        <dbReference type="ARBA" id="ARBA00022679"/>
    </source>
</evidence>
<dbReference type="PRINTS" id="PR01020">
    <property type="entry name" value="LPSBIOSNTHSS"/>
</dbReference>
<reference evidence="11 12" key="1">
    <citation type="submission" date="2013-03" db="EMBL/GenBank/DDBJ databases">
        <title>The Genome Sequence of Enterococcus sulfureus ATCC_49903 (PacBio/Illumina hybrid assembly).</title>
        <authorList>
            <consortium name="The Broad Institute Genomics Platform"/>
            <consortium name="The Broad Institute Genome Sequencing Center for Infectious Disease"/>
            <person name="Earl A."/>
            <person name="Russ C."/>
            <person name="Gilmore M."/>
            <person name="Surin D."/>
            <person name="Walker B."/>
            <person name="Young S."/>
            <person name="Zeng Q."/>
            <person name="Gargeya S."/>
            <person name="Fitzgerald M."/>
            <person name="Haas B."/>
            <person name="Abouelleil A."/>
            <person name="Allen A.W."/>
            <person name="Alvarado L."/>
            <person name="Arachchi H.M."/>
            <person name="Berlin A.M."/>
            <person name="Chapman S.B."/>
            <person name="Gainer-Dewar J."/>
            <person name="Goldberg J."/>
            <person name="Griggs A."/>
            <person name="Gujja S."/>
            <person name="Hansen M."/>
            <person name="Howarth C."/>
            <person name="Imamovic A."/>
            <person name="Ireland A."/>
            <person name="Larimer J."/>
            <person name="McCowan C."/>
            <person name="Murphy C."/>
            <person name="Pearson M."/>
            <person name="Poon T.W."/>
            <person name="Priest M."/>
            <person name="Roberts A."/>
            <person name="Saif S."/>
            <person name="Shea T."/>
            <person name="Sisk P."/>
            <person name="Sykes S."/>
            <person name="Wortman J."/>
            <person name="Nusbaum C."/>
            <person name="Birren B."/>
        </authorList>
    </citation>
    <scope>NUCLEOTIDE SEQUENCE [LARGE SCALE GENOMIC DNA]</scope>
    <source>
        <strain evidence="11 12">ATCC 49903</strain>
    </source>
</reference>
<keyword evidence="5 9" id="KW-0067">ATP-binding</keyword>
<evidence type="ECO:0000256" key="8">
    <source>
        <dbReference type="ARBA" id="ARBA00029346"/>
    </source>
</evidence>
<evidence type="ECO:0000256" key="9">
    <source>
        <dbReference type="HAMAP-Rule" id="MF_00151"/>
    </source>
</evidence>
<proteinExistence type="inferred from homology"/>
<comment type="cofactor">
    <cofactor evidence="9">
        <name>Mg(2+)</name>
        <dbReference type="ChEBI" id="CHEBI:18420"/>
    </cofactor>
</comment>
<dbReference type="CDD" id="cd02163">
    <property type="entry name" value="PPAT"/>
    <property type="match status" value="1"/>
</dbReference>
<dbReference type="NCBIfam" id="TIGR01510">
    <property type="entry name" value="coaD_prev_kdtB"/>
    <property type="match status" value="1"/>
</dbReference>
<keyword evidence="6 9" id="KW-0460">Magnesium</keyword>
<keyword evidence="7 9" id="KW-0173">Coenzyme A biosynthesis</keyword>
<evidence type="ECO:0000313" key="11">
    <source>
        <dbReference type="EMBL" id="EOT84000.1"/>
    </source>
</evidence>
<dbReference type="eggNOG" id="COG0669">
    <property type="taxonomic scope" value="Bacteria"/>
</dbReference>
<dbReference type="PANTHER" id="PTHR21342:SF1">
    <property type="entry name" value="PHOSPHOPANTETHEINE ADENYLYLTRANSFERASE"/>
    <property type="match status" value="1"/>
</dbReference>
<dbReference type="GO" id="GO:0005737">
    <property type="term" value="C:cytoplasm"/>
    <property type="evidence" value="ECO:0007669"/>
    <property type="project" value="UniProtKB-SubCell"/>
</dbReference>
<protein>
    <recommendedName>
        <fullName evidence="9">Phosphopantetheine adenylyltransferase</fullName>
        <ecNumber evidence="9">2.7.7.3</ecNumber>
    </recommendedName>
    <alternativeName>
        <fullName evidence="9">Dephospho-CoA pyrophosphorylase</fullName>
    </alternativeName>
    <alternativeName>
        <fullName evidence="9">Pantetheine-phosphate adenylyltransferase</fullName>
        <shortName evidence="9">PPAT</shortName>
    </alternativeName>
</protein>
<dbReference type="SUPFAM" id="SSF52374">
    <property type="entry name" value="Nucleotidylyl transferase"/>
    <property type="match status" value="1"/>
</dbReference>
<feature type="binding site" evidence="9">
    <location>
        <position position="18"/>
    </location>
    <ligand>
        <name>ATP</name>
        <dbReference type="ChEBI" id="CHEBI:30616"/>
    </ligand>
</feature>
<organism evidence="11 12">
    <name type="scientific">Enterococcus sulfureus ATCC 49903</name>
    <dbReference type="NCBI Taxonomy" id="1140003"/>
    <lineage>
        <taxon>Bacteria</taxon>
        <taxon>Bacillati</taxon>
        <taxon>Bacillota</taxon>
        <taxon>Bacilli</taxon>
        <taxon>Lactobacillales</taxon>
        <taxon>Enterococcaceae</taxon>
        <taxon>Enterococcus</taxon>
    </lineage>
</organism>
<keyword evidence="2 9" id="KW-0808">Transferase</keyword>
<dbReference type="InterPro" id="IPR004821">
    <property type="entry name" value="Cyt_trans-like"/>
</dbReference>
<feature type="binding site" evidence="9">
    <location>
        <position position="10"/>
    </location>
    <ligand>
        <name>substrate</name>
    </ligand>
</feature>
<feature type="site" description="Transition state stabilizer" evidence="9">
    <location>
        <position position="18"/>
    </location>
</feature>
<evidence type="ECO:0000259" key="10">
    <source>
        <dbReference type="Pfam" id="PF01467"/>
    </source>
</evidence>
<comment type="pathway">
    <text evidence="9">Cofactor biosynthesis; coenzyme A biosynthesis; CoA from (R)-pantothenate: step 4/5.</text>
</comment>
<feature type="binding site" evidence="9">
    <location>
        <begin position="10"/>
        <end position="11"/>
    </location>
    <ligand>
        <name>ATP</name>
        <dbReference type="ChEBI" id="CHEBI:30616"/>
    </ligand>
</feature>
<accession>S0P1F9</accession>
<evidence type="ECO:0000256" key="3">
    <source>
        <dbReference type="ARBA" id="ARBA00022695"/>
    </source>
</evidence>
<evidence type="ECO:0000256" key="7">
    <source>
        <dbReference type="ARBA" id="ARBA00022993"/>
    </source>
</evidence>
<sequence>MEKIGLFPGSFDPITLGHLDLIKRSAAIVDHLYVGVFQNTHKVGLFSNQEKVDLVKKCVSDLENVTVIAQESELTIQTATKLQATVLFRGIRSVKDYEYERDIALMNHDLAPTIETIILFSKPEYAHISSSLIKEIWHFNGEINSFVPRDVKLALEHKGADA</sequence>
<feature type="binding site" evidence="9">
    <location>
        <position position="42"/>
    </location>
    <ligand>
        <name>substrate</name>
    </ligand>
</feature>
<comment type="similarity">
    <text evidence="9">Belongs to the bacterial CoaD family.</text>
</comment>
<dbReference type="AlphaFoldDB" id="S0P1F9"/>
<keyword evidence="3 9" id="KW-0548">Nucleotidyltransferase</keyword>
<name>S0P1F9_9ENTE</name>
<dbReference type="InterPro" id="IPR001980">
    <property type="entry name" value="PPAT"/>
</dbReference>
<dbReference type="NCBIfam" id="TIGR00125">
    <property type="entry name" value="cyt_tran_rel"/>
    <property type="match status" value="1"/>
</dbReference>
<dbReference type="UniPathway" id="UPA00241">
    <property type="reaction ID" value="UER00355"/>
</dbReference>
<gene>
    <name evidence="9" type="primary">coaD</name>
    <name evidence="11" type="ORF">I573_01725</name>
</gene>
<comment type="subcellular location">
    <subcellularLocation>
        <location evidence="9">Cytoplasm</location>
    </subcellularLocation>
</comment>
<dbReference type="PANTHER" id="PTHR21342">
    <property type="entry name" value="PHOSPHOPANTETHEINE ADENYLYLTRANSFERASE"/>
    <property type="match status" value="1"/>
</dbReference>
<comment type="subunit">
    <text evidence="9">Homohexamer.</text>
</comment>
<dbReference type="EC" id="2.7.7.3" evidence="9"/>
<feature type="binding site" evidence="9">
    <location>
        <position position="100"/>
    </location>
    <ligand>
        <name>ATP</name>
        <dbReference type="ChEBI" id="CHEBI:30616"/>
    </ligand>
</feature>
<dbReference type="GO" id="GO:0004595">
    <property type="term" value="F:pantetheine-phosphate adenylyltransferase activity"/>
    <property type="evidence" value="ECO:0007669"/>
    <property type="project" value="UniProtKB-UniRule"/>
</dbReference>
<dbReference type="Gene3D" id="3.40.50.620">
    <property type="entry name" value="HUPs"/>
    <property type="match status" value="1"/>
</dbReference>
<feature type="domain" description="Cytidyltransferase-like" evidence="10">
    <location>
        <begin position="6"/>
        <end position="135"/>
    </location>
</feature>
<dbReference type="GO" id="GO:0005524">
    <property type="term" value="F:ATP binding"/>
    <property type="evidence" value="ECO:0007669"/>
    <property type="project" value="UniProtKB-KW"/>
</dbReference>
<feature type="binding site" evidence="9">
    <location>
        <begin position="90"/>
        <end position="92"/>
    </location>
    <ligand>
        <name>ATP</name>
        <dbReference type="ChEBI" id="CHEBI:30616"/>
    </ligand>
</feature>
<dbReference type="EMBL" id="ASWO01000005">
    <property type="protein sequence ID" value="EOT84000.1"/>
    <property type="molecule type" value="Genomic_DNA"/>
</dbReference>
<comment type="function">
    <text evidence="9">Reversibly transfers an adenylyl group from ATP to 4'-phosphopantetheine, yielding dephospho-CoA (dPCoA) and pyrophosphate.</text>
</comment>
<keyword evidence="1 9" id="KW-0963">Cytoplasm</keyword>
<dbReference type="HAMAP" id="MF_00151">
    <property type="entry name" value="PPAT_bact"/>
    <property type="match status" value="1"/>
</dbReference>
<comment type="catalytic activity">
    <reaction evidence="8 9">
        <text>(R)-4'-phosphopantetheine + ATP + H(+) = 3'-dephospho-CoA + diphosphate</text>
        <dbReference type="Rhea" id="RHEA:19801"/>
        <dbReference type="ChEBI" id="CHEBI:15378"/>
        <dbReference type="ChEBI" id="CHEBI:30616"/>
        <dbReference type="ChEBI" id="CHEBI:33019"/>
        <dbReference type="ChEBI" id="CHEBI:57328"/>
        <dbReference type="ChEBI" id="CHEBI:61723"/>
        <dbReference type="EC" id="2.7.7.3"/>
    </reaction>
</comment>
<evidence type="ECO:0000313" key="12">
    <source>
        <dbReference type="Proteomes" id="UP000015961"/>
    </source>
</evidence>
<dbReference type="OrthoDB" id="9806661at2"/>
<dbReference type="GO" id="GO:0015937">
    <property type="term" value="P:coenzyme A biosynthetic process"/>
    <property type="evidence" value="ECO:0007669"/>
    <property type="project" value="UniProtKB-UniRule"/>
</dbReference>
<evidence type="ECO:0000256" key="6">
    <source>
        <dbReference type="ARBA" id="ARBA00022842"/>
    </source>
</evidence>
<dbReference type="InterPro" id="IPR014729">
    <property type="entry name" value="Rossmann-like_a/b/a_fold"/>
</dbReference>
<comment type="caution">
    <text evidence="11">The sequence shown here is derived from an EMBL/GenBank/DDBJ whole genome shotgun (WGS) entry which is preliminary data.</text>
</comment>
<dbReference type="RefSeq" id="WP_016185405.1">
    <property type="nucleotide sequence ID" value="NZ_ASWO01000005.1"/>
</dbReference>
<evidence type="ECO:0000256" key="1">
    <source>
        <dbReference type="ARBA" id="ARBA00022490"/>
    </source>
</evidence>
<dbReference type="PATRIC" id="fig|1140003.3.peg.909"/>
<feature type="binding site" evidence="9">
    <location>
        <position position="89"/>
    </location>
    <ligand>
        <name>substrate</name>
    </ligand>
</feature>
<keyword evidence="12" id="KW-1185">Reference proteome</keyword>
<feature type="binding site" evidence="9">
    <location>
        <position position="75"/>
    </location>
    <ligand>
        <name>substrate</name>
    </ligand>
</feature>
<dbReference type="Proteomes" id="UP000015961">
    <property type="component" value="Unassembled WGS sequence"/>
</dbReference>